<dbReference type="InterPro" id="IPR036388">
    <property type="entry name" value="WH-like_DNA-bd_sf"/>
</dbReference>
<dbReference type="PANTHER" id="PTHR33164:SF64">
    <property type="entry name" value="TRANSCRIPTIONAL REGULATOR SLYA"/>
    <property type="match status" value="1"/>
</dbReference>
<dbReference type="Proteomes" id="UP000572072">
    <property type="component" value="Unassembled WGS sequence"/>
</dbReference>
<accession>A0A7Y3ZDM8</accession>
<dbReference type="GO" id="GO:0003677">
    <property type="term" value="F:DNA binding"/>
    <property type="evidence" value="ECO:0007669"/>
    <property type="project" value="UniProtKB-KW"/>
</dbReference>
<keyword evidence="2" id="KW-0238">DNA-binding</keyword>
<dbReference type="RefSeq" id="WP_171359371.1">
    <property type="nucleotide sequence ID" value="NZ_VTYN01000053.1"/>
</dbReference>
<dbReference type="InterPro" id="IPR039422">
    <property type="entry name" value="MarR/SlyA-like"/>
</dbReference>
<dbReference type="EMBL" id="VTYN01000053">
    <property type="protein sequence ID" value="NOH51167.1"/>
    <property type="molecule type" value="Genomic_DNA"/>
</dbReference>
<proteinExistence type="predicted"/>
<dbReference type="SUPFAM" id="SSF46785">
    <property type="entry name" value="Winged helix' DNA-binding domain"/>
    <property type="match status" value="1"/>
</dbReference>
<comment type="caution">
    <text evidence="5">The sequence shown here is derived from an EMBL/GenBank/DDBJ whole genome shotgun (WGS) entry which is preliminary data.</text>
</comment>
<evidence type="ECO:0000259" key="4">
    <source>
        <dbReference type="PROSITE" id="PS50995"/>
    </source>
</evidence>
<organism evidence="5 6">
    <name type="scientific">Vibrio rotiferianus</name>
    <dbReference type="NCBI Taxonomy" id="190895"/>
    <lineage>
        <taxon>Bacteria</taxon>
        <taxon>Pseudomonadati</taxon>
        <taxon>Pseudomonadota</taxon>
        <taxon>Gammaproteobacteria</taxon>
        <taxon>Vibrionales</taxon>
        <taxon>Vibrionaceae</taxon>
        <taxon>Vibrio</taxon>
    </lineage>
</organism>
<evidence type="ECO:0000313" key="5">
    <source>
        <dbReference type="EMBL" id="NOH51167.1"/>
    </source>
</evidence>
<dbReference type="Pfam" id="PF22381">
    <property type="entry name" value="Staph_reg_Sar_Rot"/>
    <property type="match status" value="1"/>
</dbReference>
<dbReference type="InterPro" id="IPR055166">
    <property type="entry name" value="Transc_reg_Sar_Rot_HTH"/>
</dbReference>
<reference evidence="5 6" key="1">
    <citation type="submission" date="2019-08" db="EMBL/GenBank/DDBJ databases">
        <title>Draft genome sequencing and comparative genomics of hatchery-associated Vibrios.</title>
        <authorList>
            <person name="Kehlet-Delgado H."/>
            <person name="Mueller R.S."/>
        </authorList>
    </citation>
    <scope>NUCLEOTIDE SEQUENCE [LARGE SCALE GENOMIC DNA]</scope>
    <source>
        <strain evidence="5 6">00-78-3</strain>
    </source>
</reference>
<evidence type="ECO:0000256" key="1">
    <source>
        <dbReference type="ARBA" id="ARBA00023015"/>
    </source>
</evidence>
<dbReference type="Gene3D" id="1.10.10.10">
    <property type="entry name" value="Winged helix-like DNA-binding domain superfamily/Winged helix DNA-binding domain"/>
    <property type="match status" value="1"/>
</dbReference>
<keyword evidence="1" id="KW-0805">Transcription regulation</keyword>
<feature type="domain" description="HTH marR-type" evidence="4">
    <location>
        <begin position="1"/>
        <end position="143"/>
    </location>
</feature>
<sequence>MFKNELPSDSVGLQFWATYTRWHSKALKILKPLNINHTQFVILASVLWSKENCKLPTQAEIVHITGLDKMTLSKSIKGLEVKELISKDKDNRDSRSFSLKLTQTGESLTKTALTRIEKLDQQYFGRLKEKETLFISLLQEIRK</sequence>
<dbReference type="SMART" id="SM00347">
    <property type="entry name" value="HTH_MARR"/>
    <property type="match status" value="1"/>
</dbReference>
<gene>
    <name evidence="5" type="ORF">F0262_24465</name>
</gene>
<keyword evidence="3" id="KW-0804">Transcription</keyword>
<dbReference type="InterPro" id="IPR036390">
    <property type="entry name" value="WH_DNA-bd_sf"/>
</dbReference>
<dbReference type="AlphaFoldDB" id="A0A7Y3ZDM8"/>
<name>A0A7Y3ZDM8_9VIBR</name>
<dbReference type="PROSITE" id="PS50995">
    <property type="entry name" value="HTH_MARR_2"/>
    <property type="match status" value="1"/>
</dbReference>
<protein>
    <submittedName>
        <fullName evidence="5">MarR family transcriptional regulator</fullName>
    </submittedName>
</protein>
<dbReference type="InterPro" id="IPR000835">
    <property type="entry name" value="HTH_MarR-typ"/>
</dbReference>
<dbReference type="PANTHER" id="PTHR33164">
    <property type="entry name" value="TRANSCRIPTIONAL REGULATOR, MARR FAMILY"/>
    <property type="match status" value="1"/>
</dbReference>
<evidence type="ECO:0000313" key="6">
    <source>
        <dbReference type="Proteomes" id="UP000572072"/>
    </source>
</evidence>
<evidence type="ECO:0000256" key="2">
    <source>
        <dbReference type="ARBA" id="ARBA00023125"/>
    </source>
</evidence>
<dbReference type="GO" id="GO:0003700">
    <property type="term" value="F:DNA-binding transcription factor activity"/>
    <property type="evidence" value="ECO:0007669"/>
    <property type="project" value="InterPro"/>
</dbReference>
<evidence type="ECO:0000256" key="3">
    <source>
        <dbReference type="ARBA" id="ARBA00023163"/>
    </source>
</evidence>
<dbReference type="GO" id="GO:0006950">
    <property type="term" value="P:response to stress"/>
    <property type="evidence" value="ECO:0007669"/>
    <property type="project" value="TreeGrafter"/>
</dbReference>